<comment type="caution">
    <text evidence="2">The sequence shown here is derived from an EMBL/GenBank/DDBJ whole genome shotgun (WGS) entry which is preliminary data.</text>
</comment>
<dbReference type="AlphaFoldDB" id="A0A1G1X078"/>
<dbReference type="InterPro" id="IPR036188">
    <property type="entry name" value="FAD/NAD-bd_sf"/>
</dbReference>
<evidence type="ECO:0000313" key="2">
    <source>
        <dbReference type="EMBL" id="OGY33422.1"/>
    </source>
</evidence>
<feature type="domain" description="FAD dependent oxidoreductase" evidence="1">
    <location>
        <begin position="28"/>
        <end position="445"/>
    </location>
</feature>
<dbReference type="Gene3D" id="3.30.9.10">
    <property type="entry name" value="D-Amino Acid Oxidase, subunit A, domain 2"/>
    <property type="match status" value="1"/>
</dbReference>
<dbReference type="EMBL" id="MHHR01000030">
    <property type="protein sequence ID" value="OGY33422.1"/>
    <property type="molecule type" value="Genomic_DNA"/>
</dbReference>
<dbReference type="GO" id="GO:0005737">
    <property type="term" value="C:cytoplasm"/>
    <property type="evidence" value="ECO:0007669"/>
    <property type="project" value="TreeGrafter"/>
</dbReference>
<dbReference type="Pfam" id="PF01266">
    <property type="entry name" value="DAO"/>
    <property type="match status" value="1"/>
</dbReference>
<evidence type="ECO:0000259" key="1">
    <source>
        <dbReference type="Pfam" id="PF01266"/>
    </source>
</evidence>
<sequence length="466" mass="51752">MAPNQSPWLAQLNRTRPVTALSDNIATDVAIVGGGIAGIMTAYFILRDTDKKVVILEADKVAHGATGHNAGQITSYFERPLSTLVEQFGLDMATRGQEAIESGWALLDTVHEEANLTTNMYRFTGHAGVTTLEQLLVHLENNWCRSESRRLDLESILVAEEASYLKQIPAKYVNLYATLPHRDILALMETRNTAYTAVVSYQKGCTNSALLAEELAGYMLAMYKDRFVLYEGSPVSNVVLGEHEGVLHSLKHTVTAQRVILCTNGFENFTITNEHGRDINGGFHHAVQGTVGYMAGYVEPLNRDPVAISYFPKSIAYDDEPYYYLTRRPHDVGDLPAGRQETHQHNLVCIGGPEKKLDDAAIYSREEIYEESIRDEIDMFLHANYEHAADQHTQYAFLWHGLMGYTTSGVRLIGPEPLNSVLMYNLGCNGVGILPSIYGGKRISEIVAGKEVEPSMFDPKESTMDV</sequence>
<dbReference type="SUPFAM" id="SSF51905">
    <property type="entry name" value="FAD/NAD(P)-binding domain"/>
    <property type="match status" value="1"/>
</dbReference>
<accession>A0A1G1X078</accession>
<name>A0A1G1X078_9BACT</name>
<proteinExistence type="predicted"/>
<gene>
    <name evidence="2" type="ORF">A3D99_04745</name>
</gene>
<evidence type="ECO:0000313" key="3">
    <source>
        <dbReference type="Proteomes" id="UP000177528"/>
    </source>
</evidence>
<dbReference type="Proteomes" id="UP000177528">
    <property type="component" value="Unassembled WGS sequence"/>
</dbReference>
<dbReference type="PANTHER" id="PTHR13847">
    <property type="entry name" value="SARCOSINE DEHYDROGENASE-RELATED"/>
    <property type="match status" value="1"/>
</dbReference>
<dbReference type="InterPro" id="IPR006076">
    <property type="entry name" value="FAD-dep_OxRdtase"/>
</dbReference>
<reference evidence="2 3" key="1">
    <citation type="journal article" date="2016" name="Nat. Commun.">
        <title>Thousands of microbial genomes shed light on interconnected biogeochemical processes in an aquifer system.</title>
        <authorList>
            <person name="Anantharaman K."/>
            <person name="Brown C.T."/>
            <person name="Hug L.A."/>
            <person name="Sharon I."/>
            <person name="Castelle C.J."/>
            <person name="Probst A.J."/>
            <person name="Thomas B.C."/>
            <person name="Singh A."/>
            <person name="Wilkins M.J."/>
            <person name="Karaoz U."/>
            <person name="Brodie E.L."/>
            <person name="Williams K.H."/>
            <person name="Hubbard S.S."/>
            <person name="Banfield J.F."/>
        </authorList>
    </citation>
    <scope>NUCLEOTIDE SEQUENCE [LARGE SCALE GENOMIC DNA]</scope>
</reference>
<dbReference type="Gene3D" id="3.50.50.60">
    <property type="entry name" value="FAD/NAD(P)-binding domain"/>
    <property type="match status" value="1"/>
</dbReference>
<protein>
    <recommendedName>
        <fullName evidence="1">FAD dependent oxidoreductase domain-containing protein</fullName>
    </recommendedName>
</protein>
<organism evidence="2 3">
    <name type="scientific">Candidatus Andersenbacteria bacterium RIFCSPHIGHO2_12_FULL_45_11</name>
    <dbReference type="NCBI Taxonomy" id="1797281"/>
    <lineage>
        <taxon>Bacteria</taxon>
        <taxon>Candidatus Anderseniibacteriota</taxon>
    </lineage>
</organism>